<evidence type="ECO:0000313" key="1">
    <source>
        <dbReference type="EMBL" id="CAJ1969913.1"/>
    </source>
</evidence>
<proteinExistence type="predicted"/>
<organism evidence="1 2">
    <name type="scientific">Sphenostylis stenocarpa</name>
    <dbReference type="NCBI Taxonomy" id="92480"/>
    <lineage>
        <taxon>Eukaryota</taxon>
        <taxon>Viridiplantae</taxon>
        <taxon>Streptophyta</taxon>
        <taxon>Embryophyta</taxon>
        <taxon>Tracheophyta</taxon>
        <taxon>Spermatophyta</taxon>
        <taxon>Magnoliopsida</taxon>
        <taxon>eudicotyledons</taxon>
        <taxon>Gunneridae</taxon>
        <taxon>Pentapetalae</taxon>
        <taxon>rosids</taxon>
        <taxon>fabids</taxon>
        <taxon>Fabales</taxon>
        <taxon>Fabaceae</taxon>
        <taxon>Papilionoideae</taxon>
        <taxon>50 kb inversion clade</taxon>
        <taxon>NPAAA clade</taxon>
        <taxon>indigoferoid/millettioid clade</taxon>
        <taxon>Phaseoleae</taxon>
        <taxon>Sphenostylis</taxon>
    </lineage>
</organism>
<dbReference type="Proteomes" id="UP001189624">
    <property type="component" value="Chromosome 7"/>
</dbReference>
<feature type="non-terminal residue" evidence="1">
    <location>
        <position position="62"/>
    </location>
</feature>
<accession>A0AA86SQD5</accession>
<keyword evidence="2" id="KW-1185">Reference proteome</keyword>
<evidence type="ECO:0000313" key="2">
    <source>
        <dbReference type="Proteomes" id="UP001189624"/>
    </source>
</evidence>
<gene>
    <name evidence="1" type="ORF">AYBTSS11_LOCUS22510</name>
</gene>
<name>A0AA86SQD5_9FABA</name>
<dbReference type="Gramene" id="rna-AYBTSS11_LOCUS22510">
    <property type="protein sequence ID" value="CAJ1969913.1"/>
    <property type="gene ID" value="gene-AYBTSS11_LOCUS22510"/>
</dbReference>
<reference evidence="1" key="1">
    <citation type="submission" date="2023-10" db="EMBL/GenBank/DDBJ databases">
        <authorList>
            <person name="Domelevo Entfellner J.-B."/>
        </authorList>
    </citation>
    <scope>NUCLEOTIDE SEQUENCE</scope>
</reference>
<protein>
    <submittedName>
        <fullName evidence="1">Uncharacterized protein</fullName>
    </submittedName>
</protein>
<dbReference type="AlphaFoldDB" id="A0AA86SQD5"/>
<dbReference type="EMBL" id="OY731404">
    <property type="protein sequence ID" value="CAJ1969913.1"/>
    <property type="molecule type" value="Genomic_DNA"/>
</dbReference>
<sequence length="62" mass="7636">MQLQTHRYRTYKWFEANRLPWFETFQLAVVAMEWKEWSWGMKQNVTETSIYSVDLLLAAMHH</sequence>